<dbReference type="EMBL" id="JACAOD020000010">
    <property type="protein sequence ID" value="MBP5836062.1"/>
    <property type="molecule type" value="Genomic_DNA"/>
</dbReference>
<comment type="caution">
    <text evidence="2">The sequence shown here is derived from an EMBL/GenBank/DDBJ whole genome shotgun (WGS) entry which is preliminary data.</text>
</comment>
<keyword evidence="1" id="KW-0472">Membrane</keyword>
<accession>A0ABS5CYL7</accession>
<evidence type="ECO:0000313" key="3">
    <source>
        <dbReference type="Proteomes" id="UP001195571"/>
    </source>
</evidence>
<feature type="transmembrane region" description="Helical" evidence="1">
    <location>
        <begin position="146"/>
        <end position="166"/>
    </location>
</feature>
<dbReference type="Proteomes" id="UP001195571">
    <property type="component" value="Unassembled WGS sequence"/>
</dbReference>
<feature type="transmembrane region" description="Helical" evidence="1">
    <location>
        <begin position="243"/>
        <end position="266"/>
    </location>
</feature>
<evidence type="ECO:0000256" key="1">
    <source>
        <dbReference type="SAM" id="Phobius"/>
    </source>
</evidence>
<proteinExistence type="predicted"/>
<name>A0ABS5CYL7_9MOLU</name>
<keyword evidence="1" id="KW-0812">Transmembrane</keyword>
<sequence length="322" mass="38150">MPIFNYIKMFFEYPLNPTKNARRFLNKQKSKNNLSLKRKIQRLSKIDLLKKEKEITTHQSVFAKFFILIFVCLISFFCGFYLINNEDKISNFVGFFNFFLNFLLKKGVPQEYVNIIFIFFFGLLTIIITGIPLLIGLYLYNPIFKFALFLHIIGGGIAGGMLISILKIISMKYLPYETFFNVILSFHFITLLITLLIISFLSFLYYSKKIKVNEKYRNLAIKLYMLSFCLGFGFILRYFKLSWWINIINLLLALINVLLGSLMWILALEGIDNFIEHKIPKKYEWLLVYLFLLSFSEIFLGVLNLLLYFYKFIKQNNKQKVE</sequence>
<feature type="transmembrane region" description="Helical" evidence="1">
    <location>
        <begin position="219"/>
        <end position="236"/>
    </location>
</feature>
<feature type="transmembrane region" description="Helical" evidence="1">
    <location>
        <begin position="89"/>
        <end position="104"/>
    </location>
</feature>
<dbReference type="InterPro" id="IPR010539">
    <property type="entry name" value="BaxI_1-like"/>
</dbReference>
<dbReference type="Pfam" id="PF12811">
    <property type="entry name" value="BaxI_1"/>
    <property type="match status" value="1"/>
</dbReference>
<keyword evidence="3" id="KW-1185">Reference proteome</keyword>
<feature type="transmembrane region" description="Helical" evidence="1">
    <location>
        <begin position="178"/>
        <end position="207"/>
    </location>
</feature>
<gene>
    <name evidence="2" type="ORF">CHTY_002370</name>
</gene>
<organism evidence="2 3">
    <name type="scientific">Candidatus Phytoplasma meliae</name>
    <dbReference type="NCBI Taxonomy" id="1848402"/>
    <lineage>
        <taxon>Bacteria</taxon>
        <taxon>Bacillati</taxon>
        <taxon>Mycoplasmatota</taxon>
        <taxon>Mollicutes</taxon>
        <taxon>Acholeplasmatales</taxon>
        <taxon>Acholeplasmataceae</taxon>
        <taxon>Candidatus Phytoplasma</taxon>
        <taxon>16SrXIII (Mexican periwinkle virescence group)</taxon>
    </lineage>
</organism>
<feature type="transmembrane region" description="Helical" evidence="1">
    <location>
        <begin position="116"/>
        <end position="140"/>
    </location>
</feature>
<protein>
    <submittedName>
        <fullName evidence="2">Bax inhibitor-1/YccA family protein</fullName>
    </submittedName>
</protein>
<feature type="transmembrane region" description="Helical" evidence="1">
    <location>
        <begin position="61"/>
        <end position="83"/>
    </location>
</feature>
<reference evidence="2" key="1">
    <citation type="submission" date="2021-04" db="EMBL/GenBank/DDBJ databases">
        <title>Genomic features of Candidatus Phytoplasma meliae isolate ChTYXIII (1SrXIII-G).</title>
        <authorList>
            <person name="Fernandez F.D."/>
            <person name="Conci L.R."/>
        </authorList>
    </citation>
    <scope>NUCLEOTIDE SEQUENCE [LARGE SCALE GENOMIC DNA]</scope>
    <source>
        <strain evidence="2">ChTYXIII-Mo</strain>
    </source>
</reference>
<dbReference type="RefSeq" id="WP_203552327.1">
    <property type="nucleotide sequence ID" value="NZ_JACAOD020000010.1"/>
</dbReference>
<keyword evidence="1" id="KW-1133">Transmembrane helix</keyword>
<feature type="transmembrane region" description="Helical" evidence="1">
    <location>
        <begin position="286"/>
        <end position="310"/>
    </location>
</feature>
<evidence type="ECO:0000313" key="2">
    <source>
        <dbReference type="EMBL" id="MBP5836062.1"/>
    </source>
</evidence>